<reference evidence="2 3" key="1">
    <citation type="submission" date="2018-11" db="EMBL/GenBank/DDBJ databases">
        <title>Whole genome sequence of Streptomyces paromomycinus NBRC 15454(T).</title>
        <authorList>
            <person name="Komaki H."/>
            <person name="Tamura T."/>
        </authorList>
    </citation>
    <scope>NUCLEOTIDE SEQUENCE [LARGE SCALE GENOMIC DNA]</scope>
    <source>
        <strain evidence="2 3">NBRC 15454</strain>
    </source>
</reference>
<sequence>MTTVQHDSTAAGRGGTPAAPKASPLRRAIAAAVPVLVVLGAAACGTAAPAPEKPVEADPEKAVPEKAVPEAAPEEVAERVVSTSEDTYRALGLRRTIPKSEHSRPPGTRTVNTLYSDPCYRPGEGSLHDRPVDGAYQIRHIWALDRVPPGTVRPALDRLRDHLKNTGWRITSDAKPYDDTWEMNAVRDDATSDGGAGHHHIFWYGDRQRLEGETSAPCARAPRWKEGDGRPGEHLTAPATFPRA</sequence>
<accession>A0A401W5J2</accession>
<protein>
    <submittedName>
        <fullName evidence="2">Uncharacterized protein</fullName>
    </submittedName>
</protein>
<feature type="compositionally biased region" description="Basic and acidic residues" evidence="1">
    <location>
        <begin position="53"/>
        <end position="68"/>
    </location>
</feature>
<evidence type="ECO:0000256" key="1">
    <source>
        <dbReference type="SAM" id="MobiDB-lite"/>
    </source>
</evidence>
<organism evidence="2 3">
    <name type="scientific">Streptomyces paromomycinus</name>
    <name type="common">Streptomyces rimosus subsp. paromomycinus</name>
    <dbReference type="NCBI Taxonomy" id="92743"/>
    <lineage>
        <taxon>Bacteria</taxon>
        <taxon>Bacillati</taxon>
        <taxon>Actinomycetota</taxon>
        <taxon>Actinomycetes</taxon>
        <taxon>Kitasatosporales</taxon>
        <taxon>Streptomycetaceae</taxon>
        <taxon>Streptomyces</taxon>
    </lineage>
</organism>
<keyword evidence="3" id="KW-1185">Reference proteome</keyword>
<dbReference type="EMBL" id="BHZD01000001">
    <property type="protein sequence ID" value="GCD44600.1"/>
    <property type="molecule type" value="Genomic_DNA"/>
</dbReference>
<dbReference type="RefSeq" id="WP_125055418.1">
    <property type="nucleotide sequence ID" value="NZ_BHZD01000001.1"/>
</dbReference>
<feature type="region of interest" description="Disordered" evidence="1">
    <location>
        <begin position="48"/>
        <end position="73"/>
    </location>
</feature>
<evidence type="ECO:0000313" key="2">
    <source>
        <dbReference type="EMBL" id="GCD44600.1"/>
    </source>
</evidence>
<feature type="compositionally biased region" description="Basic and acidic residues" evidence="1">
    <location>
        <begin position="223"/>
        <end position="233"/>
    </location>
</feature>
<gene>
    <name evidence="2" type="ORF">GKJPGBOP_04300</name>
</gene>
<feature type="region of interest" description="Disordered" evidence="1">
    <location>
        <begin position="98"/>
        <end position="117"/>
    </location>
</feature>
<feature type="region of interest" description="Disordered" evidence="1">
    <location>
        <begin position="1"/>
        <end position="23"/>
    </location>
</feature>
<proteinExistence type="predicted"/>
<dbReference type="Proteomes" id="UP000286746">
    <property type="component" value="Unassembled WGS sequence"/>
</dbReference>
<comment type="caution">
    <text evidence="2">The sequence shown here is derived from an EMBL/GenBank/DDBJ whole genome shotgun (WGS) entry which is preliminary data.</text>
</comment>
<dbReference type="AlphaFoldDB" id="A0A401W5J2"/>
<feature type="region of interest" description="Disordered" evidence="1">
    <location>
        <begin position="214"/>
        <end position="244"/>
    </location>
</feature>
<name>A0A401W5J2_STREY</name>
<evidence type="ECO:0000313" key="3">
    <source>
        <dbReference type="Proteomes" id="UP000286746"/>
    </source>
</evidence>